<dbReference type="GO" id="GO:0003735">
    <property type="term" value="F:structural constituent of ribosome"/>
    <property type="evidence" value="ECO:0007669"/>
    <property type="project" value="InterPro"/>
</dbReference>
<dbReference type="InterPro" id="IPR002672">
    <property type="entry name" value="Ribosomal_eL28"/>
</dbReference>
<dbReference type="InterPro" id="IPR029004">
    <property type="entry name" value="Ribosomal_eL28/Mak16"/>
</dbReference>
<comment type="caution">
    <text evidence="7">The sequence shown here is derived from an EMBL/GenBank/DDBJ whole genome shotgun (WGS) entry which is preliminary data.</text>
</comment>
<evidence type="ECO:0000256" key="3">
    <source>
        <dbReference type="ARBA" id="ARBA00023274"/>
    </source>
</evidence>
<dbReference type="Proteomes" id="UP000192247">
    <property type="component" value="Unassembled WGS sequence"/>
</dbReference>
<dbReference type="AlphaFoldDB" id="A0A1V9Y363"/>
<organism evidence="7 8">
    <name type="scientific">Tropilaelaps mercedesae</name>
    <dbReference type="NCBI Taxonomy" id="418985"/>
    <lineage>
        <taxon>Eukaryota</taxon>
        <taxon>Metazoa</taxon>
        <taxon>Ecdysozoa</taxon>
        <taxon>Arthropoda</taxon>
        <taxon>Chelicerata</taxon>
        <taxon>Arachnida</taxon>
        <taxon>Acari</taxon>
        <taxon>Parasitiformes</taxon>
        <taxon>Mesostigmata</taxon>
        <taxon>Gamasina</taxon>
        <taxon>Dermanyssoidea</taxon>
        <taxon>Laelapidae</taxon>
        <taxon>Tropilaelaps</taxon>
    </lineage>
</organism>
<accession>A0A1V9Y363</accession>
<keyword evidence="2 7" id="KW-0689">Ribosomal protein</keyword>
<protein>
    <recommendedName>
        <fullName evidence="4">Large ribosomal subunit protein eL28</fullName>
    </recommendedName>
    <alternativeName>
        <fullName evidence="5">60S ribosomal protein L28</fullName>
    </alternativeName>
</protein>
<name>A0A1V9Y363_9ACAR</name>
<dbReference type="OrthoDB" id="338850at2759"/>
<proteinExistence type="inferred from homology"/>
<feature type="domain" description="Ribosomal eL28/Mak16" evidence="6">
    <location>
        <begin position="6"/>
        <end position="122"/>
    </location>
</feature>
<evidence type="ECO:0000259" key="6">
    <source>
        <dbReference type="Pfam" id="PF01778"/>
    </source>
</evidence>
<reference evidence="7 8" key="1">
    <citation type="journal article" date="2017" name="Gigascience">
        <title>Draft genome of the honey bee ectoparasitic mite, Tropilaelaps mercedesae, is shaped by the parasitic life history.</title>
        <authorList>
            <person name="Dong X."/>
            <person name="Armstrong S.D."/>
            <person name="Xia D."/>
            <person name="Makepeace B.L."/>
            <person name="Darby A.C."/>
            <person name="Kadowaki T."/>
        </authorList>
    </citation>
    <scope>NUCLEOTIDE SEQUENCE [LARGE SCALE GENOMIC DNA]</scope>
    <source>
        <strain evidence="7">Wuxi-XJTLU</strain>
    </source>
</reference>
<gene>
    <name evidence="7" type="ORF">BIW11_00043</name>
</gene>
<evidence type="ECO:0000256" key="1">
    <source>
        <dbReference type="ARBA" id="ARBA00007926"/>
    </source>
</evidence>
<dbReference type="GO" id="GO:0005840">
    <property type="term" value="C:ribosome"/>
    <property type="evidence" value="ECO:0007669"/>
    <property type="project" value="UniProtKB-KW"/>
</dbReference>
<dbReference type="STRING" id="418985.A0A1V9Y363"/>
<evidence type="ECO:0000313" key="8">
    <source>
        <dbReference type="Proteomes" id="UP000192247"/>
    </source>
</evidence>
<evidence type="ECO:0000313" key="7">
    <source>
        <dbReference type="EMBL" id="OQR80172.1"/>
    </source>
</evidence>
<dbReference type="Pfam" id="PF01778">
    <property type="entry name" value="Ribosomal_L28e"/>
    <property type="match status" value="1"/>
</dbReference>
<dbReference type="EMBL" id="MNPL01000263">
    <property type="protein sequence ID" value="OQR80172.1"/>
    <property type="molecule type" value="Genomic_DNA"/>
</dbReference>
<evidence type="ECO:0000256" key="2">
    <source>
        <dbReference type="ARBA" id="ARBA00022980"/>
    </source>
</evidence>
<dbReference type="GO" id="GO:0006412">
    <property type="term" value="P:translation"/>
    <property type="evidence" value="ECO:0007669"/>
    <property type="project" value="InterPro"/>
</dbReference>
<comment type="similarity">
    <text evidence="1">Belongs to the eukaryotic ribosomal protein eL28 family.</text>
</comment>
<dbReference type="FunCoup" id="A0A1V9Y363">
    <property type="interactions" value="1124"/>
</dbReference>
<dbReference type="PANTHER" id="PTHR10544">
    <property type="entry name" value="60S RIBOSOMAL PROTEIN L28"/>
    <property type="match status" value="1"/>
</dbReference>
<dbReference type="Gene3D" id="3.30.390.110">
    <property type="match status" value="1"/>
</dbReference>
<keyword evidence="3" id="KW-0687">Ribonucleoprotein</keyword>
<sequence length="136" mass="15141">MASADLCWQITRVQSCHIVKKNQVPKWFSTDPLNPKNIHVKKFSGLSQQKALTVKSSPKGKGVILVSKTKNFKLNRPAKSVKETPLTKHMRKINRAINGIAKSYGRADLALTLKRRATALIRAQSKAKKIAPAKKD</sequence>
<dbReference type="GO" id="GO:1990904">
    <property type="term" value="C:ribonucleoprotein complex"/>
    <property type="evidence" value="ECO:0007669"/>
    <property type="project" value="UniProtKB-KW"/>
</dbReference>
<evidence type="ECO:0000256" key="5">
    <source>
        <dbReference type="ARBA" id="ARBA00035330"/>
    </source>
</evidence>
<keyword evidence="8" id="KW-1185">Reference proteome</keyword>
<dbReference type="InParanoid" id="A0A1V9Y363"/>
<evidence type="ECO:0000256" key="4">
    <source>
        <dbReference type="ARBA" id="ARBA00035223"/>
    </source>
</evidence>